<dbReference type="GO" id="GO:0004497">
    <property type="term" value="F:monooxygenase activity"/>
    <property type="evidence" value="ECO:0007669"/>
    <property type="project" value="InterPro"/>
</dbReference>
<dbReference type="InterPro" id="IPR002397">
    <property type="entry name" value="Cyt_P450_B"/>
</dbReference>
<reference evidence="2 3" key="1">
    <citation type="submission" date="2020-04" db="EMBL/GenBank/DDBJ databases">
        <authorList>
            <person name="Klaysubun C."/>
            <person name="Duangmal K."/>
            <person name="Lipun K."/>
        </authorList>
    </citation>
    <scope>NUCLEOTIDE SEQUENCE [LARGE SCALE GENOMIC DNA]</scope>
    <source>
        <strain evidence="2 3">DSM 45300</strain>
    </source>
</reference>
<protein>
    <submittedName>
        <fullName evidence="2">Cytochrome P450</fullName>
    </submittedName>
</protein>
<dbReference type="RefSeq" id="WP_169414149.1">
    <property type="nucleotide sequence ID" value="NZ_JAAXKZ010000069.1"/>
</dbReference>
<organism evidence="2 3">
    <name type="scientific">Pseudonocardia bannensis</name>
    <dbReference type="NCBI Taxonomy" id="630973"/>
    <lineage>
        <taxon>Bacteria</taxon>
        <taxon>Bacillati</taxon>
        <taxon>Actinomycetota</taxon>
        <taxon>Actinomycetes</taxon>
        <taxon>Pseudonocardiales</taxon>
        <taxon>Pseudonocardiaceae</taxon>
        <taxon>Pseudonocardia</taxon>
    </lineage>
</organism>
<name>A0A848DLN0_9PSEU</name>
<dbReference type="PANTHER" id="PTHR46696:SF1">
    <property type="entry name" value="CYTOCHROME P450 YJIB-RELATED"/>
    <property type="match status" value="1"/>
</dbReference>
<dbReference type="InterPro" id="IPR036396">
    <property type="entry name" value="Cyt_P450_sf"/>
</dbReference>
<dbReference type="GO" id="GO:0016705">
    <property type="term" value="F:oxidoreductase activity, acting on paired donors, with incorporation or reduction of molecular oxygen"/>
    <property type="evidence" value="ECO:0007669"/>
    <property type="project" value="InterPro"/>
</dbReference>
<proteinExistence type="inferred from homology"/>
<comment type="similarity">
    <text evidence="1">Belongs to the cytochrome P450 family.</text>
</comment>
<keyword evidence="3" id="KW-1185">Reference proteome</keyword>
<dbReference type="PANTHER" id="PTHR46696">
    <property type="entry name" value="P450, PUTATIVE (EUROFUNG)-RELATED"/>
    <property type="match status" value="1"/>
</dbReference>
<dbReference type="GO" id="GO:0020037">
    <property type="term" value="F:heme binding"/>
    <property type="evidence" value="ECO:0007669"/>
    <property type="project" value="InterPro"/>
</dbReference>
<evidence type="ECO:0000313" key="2">
    <source>
        <dbReference type="EMBL" id="NMH93449.1"/>
    </source>
</evidence>
<dbReference type="InterPro" id="IPR001128">
    <property type="entry name" value="Cyt_P450"/>
</dbReference>
<dbReference type="Proteomes" id="UP000586918">
    <property type="component" value="Unassembled WGS sequence"/>
</dbReference>
<dbReference type="EMBL" id="JAAXKZ010000069">
    <property type="protein sequence ID" value="NMH93449.1"/>
    <property type="molecule type" value="Genomic_DNA"/>
</dbReference>
<accession>A0A848DLN0</accession>
<dbReference type="AlphaFoldDB" id="A0A848DLN0"/>
<comment type="caution">
    <text evidence="2">The sequence shown here is derived from an EMBL/GenBank/DDBJ whole genome shotgun (WGS) entry which is preliminary data.</text>
</comment>
<evidence type="ECO:0000256" key="1">
    <source>
        <dbReference type="ARBA" id="ARBA00010617"/>
    </source>
</evidence>
<gene>
    <name evidence="2" type="ORF">HF519_18085</name>
</gene>
<dbReference type="PRINTS" id="PR00359">
    <property type="entry name" value="BP450"/>
</dbReference>
<feature type="non-terminal residue" evidence="2">
    <location>
        <position position="382"/>
    </location>
</feature>
<dbReference type="GO" id="GO:0005506">
    <property type="term" value="F:iron ion binding"/>
    <property type="evidence" value="ECO:0007669"/>
    <property type="project" value="InterPro"/>
</dbReference>
<evidence type="ECO:0000313" key="3">
    <source>
        <dbReference type="Proteomes" id="UP000586918"/>
    </source>
</evidence>
<dbReference type="Pfam" id="PF00067">
    <property type="entry name" value="p450"/>
    <property type="match status" value="1"/>
</dbReference>
<dbReference type="Gene3D" id="1.10.630.10">
    <property type="entry name" value="Cytochrome P450"/>
    <property type="match status" value="1"/>
</dbReference>
<dbReference type="Gene3D" id="3.30.1360.40">
    <property type="match status" value="1"/>
</dbReference>
<sequence length="382" mass="40986">MTATQPVPAGDLDPFSREFLDDPYPAHAALRDAGPVVRLERYGIWASARHAQVRSALLDPEAFCSAAGVGMADFRKEPPWRPPSLLLEADPPEHTRARRVVNGVLSAAAIRRLTGAFTAAADALVEKLAHGGAIDGMADLARVYPLEVFSDAVGLPTEGREKLLVYGNMVFDTFGPRNELFETAIADAGPIRDWIMQHCAAENLAPGGMGAQLHERAAQEGFTPAEAAMLVRSFLSAGVDTTVHGLGNALFCLATHPEQFDALRAGPDRARAAFEEVLRFEAPVQTFFRTTTREVPFGGVTIPEGEKVLLFLGAANRDPRHWDDPDTFDIERRALGHVGFGFGLTHPPEGGTTRLARLMGELLVSADASGNLAVLRTPPGAA</sequence>
<dbReference type="SUPFAM" id="SSF48264">
    <property type="entry name" value="Cytochrome P450"/>
    <property type="match status" value="1"/>
</dbReference>